<dbReference type="PANTHER" id="PTHR30349">
    <property type="entry name" value="PHAGE INTEGRASE-RELATED"/>
    <property type="match status" value="1"/>
</dbReference>
<dbReference type="InterPro" id="IPR010998">
    <property type="entry name" value="Integrase_recombinase_N"/>
</dbReference>
<evidence type="ECO:0000256" key="3">
    <source>
        <dbReference type="ARBA" id="ARBA00022618"/>
    </source>
</evidence>
<comment type="caution">
    <text evidence="12">The sequence shown here is derived from an EMBL/GenBank/DDBJ whole genome shotgun (WGS) entry which is preliminary data.</text>
</comment>
<gene>
    <name evidence="12" type="ORF">A3B31_01065</name>
</gene>
<feature type="domain" description="Core-binding (CB)" evidence="11">
    <location>
        <begin position="10"/>
        <end position="106"/>
    </location>
</feature>
<dbReference type="GO" id="GO:0003677">
    <property type="term" value="F:DNA binding"/>
    <property type="evidence" value="ECO:0007669"/>
    <property type="project" value="UniProtKB-UniRule"/>
</dbReference>
<keyword evidence="4" id="KW-0159">Chromosome partition</keyword>
<reference evidence="12 13" key="1">
    <citation type="journal article" date="2016" name="Nat. Commun.">
        <title>Thousands of microbial genomes shed light on interconnected biogeochemical processes in an aquifer system.</title>
        <authorList>
            <person name="Anantharaman K."/>
            <person name="Brown C.T."/>
            <person name="Hug L.A."/>
            <person name="Sharon I."/>
            <person name="Castelle C.J."/>
            <person name="Probst A.J."/>
            <person name="Thomas B.C."/>
            <person name="Singh A."/>
            <person name="Wilkins M.J."/>
            <person name="Karaoz U."/>
            <person name="Brodie E.L."/>
            <person name="Williams K.H."/>
            <person name="Hubbard S.S."/>
            <person name="Banfield J.F."/>
        </authorList>
    </citation>
    <scope>NUCLEOTIDE SEQUENCE [LARGE SCALE GENOMIC DNA]</scope>
</reference>
<dbReference type="Pfam" id="PF00589">
    <property type="entry name" value="Phage_integrase"/>
    <property type="match status" value="1"/>
</dbReference>
<dbReference type="Pfam" id="PF02899">
    <property type="entry name" value="Phage_int_SAM_1"/>
    <property type="match status" value="1"/>
</dbReference>
<keyword evidence="3" id="KW-0132">Cell division</keyword>
<dbReference type="Gene3D" id="1.10.150.130">
    <property type="match status" value="1"/>
</dbReference>
<dbReference type="GO" id="GO:0006310">
    <property type="term" value="P:DNA recombination"/>
    <property type="evidence" value="ECO:0007669"/>
    <property type="project" value="UniProtKB-KW"/>
</dbReference>
<dbReference type="PROSITE" id="PS51900">
    <property type="entry name" value="CB"/>
    <property type="match status" value="1"/>
</dbReference>
<dbReference type="GO" id="GO:0015074">
    <property type="term" value="P:DNA integration"/>
    <property type="evidence" value="ECO:0007669"/>
    <property type="project" value="UniProtKB-KW"/>
</dbReference>
<feature type="domain" description="Tyr recombinase" evidence="10">
    <location>
        <begin position="127"/>
        <end position="315"/>
    </location>
</feature>
<evidence type="ECO:0008006" key="14">
    <source>
        <dbReference type="Google" id="ProtNLM"/>
    </source>
</evidence>
<evidence type="ECO:0000256" key="9">
    <source>
        <dbReference type="PROSITE-ProRule" id="PRU01248"/>
    </source>
</evidence>
<dbReference type="AlphaFoldDB" id="A0A1G2BQ01"/>
<protein>
    <recommendedName>
        <fullName evidence="14">Tyrosine recombinase XerC</fullName>
    </recommendedName>
</protein>
<dbReference type="GO" id="GO:0007059">
    <property type="term" value="P:chromosome segregation"/>
    <property type="evidence" value="ECO:0007669"/>
    <property type="project" value="UniProtKB-KW"/>
</dbReference>
<evidence type="ECO:0000259" key="10">
    <source>
        <dbReference type="PROSITE" id="PS51898"/>
    </source>
</evidence>
<comment type="subcellular location">
    <subcellularLocation>
        <location evidence="1">Cytoplasm</location>
    </subcellularLocation>
</comment>
<dbReference type="InterPro" id="IPR013762">
    <property type="entry name" value="Integrase-like_cat_sf"/>
</dbReference>
<dbReference type="InterPro" id="IPR044068">
    <property type="entry name" value="CB"/>
</dbReference>
<evidence type="ECO:0000256" key="7">
    <source>
        <dbReference type="ARBA" id="ARBA00023172"/>
    </source>
</evidence>
<dbReference type="InterPro" id="IPR050090">
    <property type="entry name" value="Tyrosine_recombinase_XerCD"/>
</dbReference>
<dbReference type="GO" id="GO:0051301">
    <property type="term" value="P:cell division"/>
    <property type="evidence" value="ECO:0007669"/>
    <property type="project" value="UniProtKB-KW"/>
</dbReference>
<evidence type="ECO:0000256" key="8">
    <source>
        <dbReference type="ARBA" id="ARBA00023306"/>
    </source>
</evidence>
<evidence type="ECO:0000256" key="2">
    <source>
        <dbReference type="ARBA" id="ARBA00022490"/>
    </source>
</evidence>
<keyword evidence="7" id="KW-0233">DNA recombination</keyword>
<dbReference type="SUPFAM" id="SSF56349">
    <property type="entry name" value="DNA breaking-rejoining enzymes"/>
    <property type="match status" value="1"/>
</dbReference>
<evidence type="ECO:0000313" key="13">
    <source>
        <dbReference type="Proteomes" id="UP000177349"/>
    </source>
</evidence>
<keyword evidence="6 9" id="KW-0238">DNA-binding</keyword>
<dbReference type="EMBL" id="MHKN01000047">
    <property type="protein sequence ID" value="OGY91181.1"/>
    <property type="molecule type" value="Genomic_DNA"/>
</dbReference>
<keyword evidence="5" id="KW-0229">DNA integration</keyword>
<dbReference type="PROSITE" id="PS51898">
    <property type="entry name" value="TYR_RECOMBINASE"/>
    <property type="match status" value="1"/>
</dbReference>
<evidence type="ECO:0000256" key="4">
    <source>
        <dbReference type="ARBA" id="ARBA00022829"/>
    </source>
</evidence>
<keyword evidence="8" id="KW-0131">Cell cycle</keyword>
<dbReference type="InterPro" id="IPR002104">
    <property type="entry name" value="Integrase_catalytic"/>
</dbReference>
<organism evidence="12 13">
    <name type="scientific">Candidatus Komeilibacteria bacterium RIFCSPLOWO2_01_FULL_53_11</name>
    <dbReference type="NCBI Taxonomy" id="1798552"/>
    <lineage>
        <taxon>Bacteria</taxon>
        <taxon>Candidatus Komeiliibacteriota</taxon>
    </lineage>
</organism>
<evidence type="ECO:0000313" key="12">
    <source>
        <dbReference type="EMBL" id="OGY91181.1"/>
    </source>
</evidence>
<evidence type="ECO:0000256" key="1">
    <source>
        <dbReference type="ARBA" id="ARBA00004496"/>
    </source>
</evidence>
<dbReference type="InterPro" id="IPR011010">
    <property type="entry name" value="DNA_brk_join_enz"/>
</dbReference>
<evidence type="ECO:0000256" key="6">
    <source>
        <dbReference type="ARBA" id="ARBA00023125"/>
    </source>
</evidence>
<evidence type="ECO:0000259" key="11">
    <source>
        <dbReference type="PROSITE" id="PS51900"/>
    </source>
</evidence>
<dbReference type="InterPro" id="IPR004107">
    <property type="entry name" value="Integrase_SAM-like_N"/>
</dbReference>
<name>A0A1G2BQ01_9BACT</name>
<sequence>MPAKSTVDNATPLPKKETFLRFLQSNNYSDETLLNYERDLQTFENFLNYQKTRFKNIHKSSIEDYKAYLYSINRRTAKGEKALQRLSSFSVNRMLSSLRNYLKFLIDMDEPVPIPPEAIKLVRTEKKHPRVAELEELIKLIEAPEKLETNKSTGMRNRAMLELLFSTGMRISELLGLKKDQIDYKNGKIFIRGKGKKERFVYLTERALVQLNRYMTLRGSDKLPYLFIPLRGRNANSAFKGVSTNYLQAKIKEYREKLNINVPTSAHSLRHGFATYLAESGANPAAIQVLLGHESLDTTTRYVHASDRYAAKEHRRFHPLKK</sequence>
<dbReference type="GO" id="GO:0005737">
    <property type="term" value="C:cytoplasm"/>
    <property type="evidence" value="ECO:0007669"/>
    <property type="project" value="UniProtKB-SubCell"/>
</dbReference>
<evidence type="ECO:0000256" key="5">
    <source>
        <dbReference type="ARBA" id="ARBA00022908"/>
    </source>
</evidence>
<dbReference type="Gene3D" id="1.10.443.10">
    <property type="entry name" value="Intergrase catalytic core"/>
    <property type="match status" value="1"/>
</dbReference>
<dbReference type="PANTHER" id="PTHR30349:SF77">
    <property type="entry name" value="TYROSINE RECOMBINASE XERC"/>
    <property type="match status" value="1"/>
</dbReference>
<accession>A0A1G2BQ01</accession>
<keyword evidence="2" id="KW-0963">Cytoplasm</keyword>
<dbReference type="Proteomes" id="UP000177349">
    <property type="component" value="Unassembled WGS sequence"/>
</dbReference>
<proteinExistence type="predicted"/>